<evidence type="ECO:0000313" key="1">
    <source>
        <dbReference type="EMBL" id="OBZ77124.1"/>
    </source>
</evidence>
<dbReference type="AlphaFoldDB" id="A0A1C7MQ88"/>
<dbReference type="Proteomes" id="UP000092993">
    <property type="component" value="Unassembled WGS sequence"/>
</dbReference>
<evidence type="ECO:0000313" key="2">
    <source>
        <dbReference type="Proteomes" id="UP000092993"/>
    </source>
</evidence>
<reference evidence="1 2" key="1">
    <citation type="submission" date="2016-03" db="EMBL/GenBank/DDBJ databases">
        <title>Whole genome sequencing of Grifola frondosa 9006-11.</title>
        <authorList>
            <person name="Min B."/>
            <person name="Park H."/>
            <person name="Kim J.-G."/>
            <person name="Cho H."/>
            <person name="Oh Y.-L."/>
            <person name="Kong W.-S."/>
            <person name="Choi I.-G."/>
        </authorList>
    </citation>
    <scope>NUCLEOTIDE SEQUENCE [LARGE SCALE GENOMIC DNA]</scope>
    <source>
        <strain evidence="1 2">9006-11</strain>
    </source>
</reference>
<comment type="caution">
    <text evidence="1">The sequence shown here is derived from an EMBL/GenBank/DDBJ whole genome shotgun (WGS) entry which is preliminary data.</text>
</comment>
<accession>A0A1C7MQ88</accession>
<gene>
    <name evidence="1" type="ORF">A0H81_03845</name>
</gene>
<protein>
    <submittedName>
        <fullName evidence="1">Uncharacterized protein</fullName>
    </submittedName>
</protein>
<dbReference type="EMBL" id="LUGG01000003">
    <property type="protein sequence ID" value="OBZ77124.1"/>
    <property type="molecule type" value="Genomic_DNA"/>
</dbReference>
<organism evidence="1 2">
    <name type="scientific">Grifola frondosa</name>
    <name type="common">Maitake</name>
    <name type="synonym">Polyporus frondosus</name>
    <dbReference type="NCBI Taxonomy" id="5627"/>
    <lineage>
        <taxon>Eukaryota</taxon>
        <taxon>Fungi</taxon>
        <taxon>Dikarya</taxon>
        <taxon>Basidiomycota</taxon>
        <taxon>Agaricomycotina</taxon>
        <taxon>Agaricomycetes</taxon>
        <taxon>Polyporales</taxon>
        <taxon>Grifolaceae</taxon>
        <taxon>Grifola</taxon>
    </lineage>
</organism>
<keyword evidence="2" id="KW-1185">Reference proteome</keyword>
<sequence length="74" mass="8621">MRTQLCSCLRPLLRLQCRCERGIHLRGTTTYLGSRLYHAVGCKHTVANRRRTYVLEHFVLSVLIAEVLSDIMYK</sequence>
<name>A0A1C7MQ88_GRIFR</name>
<proteinExistence type="predicted"/>